<evidence type="ECO:0000256" key="2">
    <source>
        <dbReference type="ARBA" id="ARBA00006986"/>
    </source>
</evidence>
<dbReference type="Pfam" id="PF06679">
    <property type="entry name" value="DUF1180"/>
    <property type="match status" value="1"/>
</dbReference>
<evidence type="ECO:0000256" key="8">
    <source>
        <dbReference type="SAM" id="Phobius"/>
    </source>
</evidence>
<keyword evidence="9" id="KW-1185">Reference proteome</keyword>
<keyword evidence="5 8" id="KW-1133">Transmembrane helix</keyword>
<evidence type="ECO:0000313" key="10">
    <source>
        <dbReference type="RefSeq" id="XP_014681354.1"/>
    </source>
</evidence>
<keyword evidence="4" id="KW-0732">Signal</keyword>
<comment type="similarity">
    <text evidence="2">Belongs to the FAM174 family.</text>
</comment>
<dbReference type="RefSeq" id="XP_014681354.1">
    <property type="nucleotide sequence ID" value="XM_014825868.1"/>
</dbReference>
<comment type="subcellular location">
    <subcellularLocation>
        <location evidence="1">Membrane</location>
        <topology evidence="1">Single-pass type I membrane protein</topology>
    </subcellularLocation>
</comment>
<gene>
    <name evidence="10" type="primary">LOC106821174</name>
</gene>
<proteinExistence type="inferred from homology"/>
<dbReference type="InterPro" id="IPR009565">
    <property type="entry name" value="FAM174-like"/>
</dbReference>
<dbReference type="GeneID" id="106821174"/>
<evidence type="ECO:0000256" key="7">
    <source>
        <dbReference type="ARBA" id="ARBA00023180"/>
    </source>
</evidence>
<accession>A0ABM1FA83</accession>
<feature type="transmembrane region" description="Helical" evidence="8">
    <location>
        <begin position="12"/>
        <end position="30"/>
    </location>
</feature>
<evidence type="ECO:0000256" key="1">
    <source>
        <dbReference type="ARBA" id="ARBA00004479"/>
    </source>
</evidence>
<organism evidence="9 10">
    <name type="scientific">Priapulus caudatus</name>
    <name type="common">Priapulid worm</name>
    <dbReference type="NCBI Taxonomy" id="37621"/>
    <lineage>
        <taxon>Eukaryota</taxon>
        <taxon>Metazoa</taxon>
        <taxon>Ecdysozoa</taxon>
        <taxon>Scalidophora</taxon>
        <taxon>Priapulida</taxon>
        <taxon>Priapulimorpha</taxon>
        <taxon>Priapulimorphida</taxon>
        <taxon>Priapulidae</taxon>
        <taxon>Priapulus</taxon>
    </lineage>
</organism>
<evidence type="ECO:0000256" key="4">
    <source>
        <dbReference type="ARBA" id="ARBA00022729"/>
    </source>
</evidence>
<sequence length="76" mass="8750">MYKSGTLTRMIYVVMGITSIVVIYFVIRAVRVRTRKSKTKKYGILQTADTDLEMTPLDVGDEEEDMTVFELPSNRK</sequence>
<evidence type="ECO:0000256" key="6">
    <source>
        <dbReference type="ARBA" id="ARBA00023136"/>
    </source>
</evidence>
<dbReference type="PANTHER" id="PTHR28607:SF4">
    <property type="entry name" value="TRANSMEMBRANE PROTEIN"/>
    <property type="match status" value="1"/>
</dbReference>
<keyword evidence="7" id="KW-0325">Glycoprotein</keyword>
<dbReference type="PANTHER" id="PTHR28607">
    <property type="entry name" value="EXPRESSED PROTEIN"/>
    <property type="match status" value="1"/>
</dbReference>
<dbReference type="Proteomes" id="UP000695022">
    <property type="component" value="Unplaced"/>
</dbReference>
<evidence type="ECO:0000256" key="3">
    <source>
        <dbReference type="ARBA" id="ARBA00022692"/>
    </source>
</evidence>
<name>A0ABM1FA83_PRICU</name>
<evidence type="ECO:0000256" key="5">
    <source>
        <dbReference type="ARBA" id="ARBA00022989"/>
    </source>
</evidence>
<protein>
    <submittedName>
        <fullName evidence="10">Membrane protein FAM174A-like</fullName>
    </submittedName>
</protein>
<keyword evidence="6 8" id="KW-0472">Membrane</keyword>
<keyword evidence="3 8" id="KW-0812">Transmembrane</keyword>
<evidence type="ECO:0000313" key="9">
    <source>
        <dbReference type="Proteomes" id="UP000695022"/>
    </source>
</evidence>
<reference evidence="10" key="1">
    <citation type="submission" date="2025-08" db="UniProtKB">
        <authorList>
            <consortium name="RefSeq"/>
        </authorList>
    </citation>
    <scope>IDENTIFICATION</scope>
</reference>